<dbReference type="GO" id="GO:0000209">
    <property type="term" value="P:protein polyubiquitination"/>
    <property type="evidence" value="ECO:0007669"/>
    <property type="project" value="TreeGrafter"/>
</dbReference>
<dbReference type="PROSITE" id="PS00678">
    <property type="entry name" value="WD_REPEATS_1"/>
    <property type="match status" value="2"/>
</dbReference>
<feature type="repeat" description="WD" evidence="5">
    <location>
        <begin position="46"/>
        <end position="88"/>
    </location>
</feature>
<dbReference type="InterPro" id="IPR020472">
    <property type="entry name" value="WD40_PAC1"/>
</dbReference>
<evidence type="ECO:0000256" key="2">
    <source>
        <dbReference type="ARBA" id="ARBA00022737"/>
    </source>
</evidence>
<dbReference type="PROSITE" id="PS50294">
    <property type="entry name" value="WD_REPEATS_REGION"/>
    <property type="match status" value="2"/>
</dbReference>
<dbReference type="PANTHER" id="PTHR46202:SF1">
    <property type="entry name" value="DNA EXCISION REPAIR PROTEIN ERCC-8"/>
    <property type="match status" value="1"/>
</dbReference>
<dbReference type="EMBL" id="CABFWN010000003">
    <property type="protein sequence ID" value="VUG18325.1"/>
    <property type="molecule type" value="Genomic_DNA"/>
</dbReference>
<feature type="compositionally biased region" description="Acidic residues" evidence="6">
    <location>
        <begin position="443"/>
        <end position="454"/>
    </location>
</feature>
<evidence type="ECO:0000256" key="4">
    <source>
        <dbReference type="ARBA" id="ARBA00023204"/>
    </source>
</evidence>
<dbReference type="GO" id="GO:0031464">
    <property type="term" value="C:Cul4A-RING E3 ubiquitin ligase complex"/>
    <property type="evidence" value="ECO:0007669"/>
    <property type="project" value="TreeGrafter"/>
</dbReference>
<evidence type="ECO:0000256" key="6">
    <source>
        <dbReference type="SAM" id="MobiDB-lite"/>
    </source>
</evidence>
<dbReference type="PRINTS" id="PR00320">
    <property type="entry name" value="GPROTEINBRPT"/>
</dbReference>
<dbReference type="PANTHER" id="PTHR46202">
    <property type="entry name" value="DNA EXCISION REPAIR PROTEIN ERCC-8"/>
    <property type="match status" value="1"/>
</dbReference>
<feature type="region of interest" description="Disordered" evidence="6">
    <location>
        <begin position="430"/>
        <end position="474"/>
    </location>
</feature>
<accession>A0A3F2Y727</accession>
<dbReference type="InterPro" id="IPR042238">
    <property type="entry name" value="Rad28/ERCC8/Ckn1/ATCSA-1"/>
</dbReference>
<dbReference type="GO" id="GO:0000109">
    <property type="term" value="C:nucleotide-excision repair complex"/>
    <property type="evidence" value="ECO:0007669"/>
    <property type="project" value="TreeGrafter"/>
</dbReference>
<dbReference type="InterPro" id="IPR036322">
    <property type="entry name" value="WD40_repeat_dom_sf"/>
</dbReference>
<dbReference type="PROSITE" id="PS50082">
    <property type="entry name" value="WD_REPEATS_2"/>
    <property type="match status" value="2"/>
</dbReference>
<evidence type="ECO:0000313" key="8">
    <source>
        <dbReference type="Proteomes" id="UP000478008"/>
    </source>
</evidence>
<keyword evidence="8" id="KW-1185">Reference proteome</keyword>
<evidence type="ECO:0000313" key="7">
    <source>
        <dbReference type="EMBL" id="VUG18325.1"/>
    </source>
</evidence>
<feature type="compositionally biased region" description="Basic and acidic residues" evidence="6">
    <location>
        <begin position="455"/>
        <end position="474"/>
    </location>
</feature>
<name>A0A3F2Y727_DEKBR</name>
<feature type="repeat" description="WD" evidence="5">
    <location>
        <begin position="283"/>
        <end position="324"/>
    </location>
</feature>
<evidence type="ECO:0000256" key="1">
    <source>
        <dbReference type="ARBA" id="ARBA00022574"/>
    </source>
</evidence>
<dbReference type="InterPro" id="IPR019775">
    <property type="entry name" value="WD40_repeat_CS"/>
</dbReference>
<keyword evidence="2" id="KW-0677">Repeat</keyword>
<gene>
    <name evidence="7" type="ORF">DEBR0S3_07734G</name>
</gene>
<sequence length="474" mass="52875">MHQIFFEQYVNGFQESPLDLLSIVTEAKYSQLASLDYTEGVCRFPERCHLASVNALALDSIDKRFLLSGGGDSSIKLWDLCSKEDTFAIAKEEKADKIIKNNNRNRKLANGPIYEPAFIIPAHSVHKFGITHLKWWRDNGMWVSSSYDHSLKVFDSDTMQPVQSFDLKSRVLNFDFDPSGSSSQVACCLDGGVGGVKLVDLRTLADSQTLGGGGKQRGGFGYMLSCAWSPTDPNVLVSGGVDGYCIGWDIRAANGCLFKMDYNLTTGNYKNSDRKLLFYEDIPRAHNGGVNSLLFNETGTDLITLGTDERIRIWDLTTANKPLNKSINFGPLVRNKSTQFVQMCLSPMLETEMQYLWFPSENGQMLVYRIQDGKLVCRLTRRGPGMQSSKMHTVVYGGHNSVRYYAGCHDGSISVWGYMKDTDFANEPLRIERDGNNDSVDNAGEDNENGEESDNEGKTILDEIHDEMVGKGKK</sequence>
<protein>
    <submittedName>
        <fullName evidence="7">DEBR0S3_07734g1_1</fullName>
    </submittedName>
</protein>
<dbReference type="SMART" id="SM00320">
    <property type="entry name" value="WD40"/>
    <property type="match status" value="6"/>
</dbReference>
<organism evidence="7 8">
    <name type="scientific">Dekkera bruxellensis</name>
    <name type="common">Brettanomyces custersii</name>
    <dbReference type="NCBI Taxonomy" id="5007"/>
    <lineage>
        <taxon>Eukaryota</taxon>
        <taxon>Fungi</taxon>
        <taxon>Dikarya</taxon>
        <taxon>Ascomycota</taxon>
        <taxon>Saccharomycotina</taxon>
        <taxon>Pichiomycetes</taxon>
        <taxon>Pichiales</taxon>
        <taxon>Pichiaceae</taxon>
        <taxon>Brettanomyces</taxon>
    </lineage>
</organism>
<keyword evidence="1 5" id="KW-0853">WD repeat</keyword>
<dbReference type="InterPro" id="IPR015943">
    <property type="entry name" value="WD40/YVTN_repeat-like_dom_sf"/>
</dbReference>
<dbReference type="Proteomes" id="UP000478008">
    <property type="component" value="Unassembled WGS sequence"/>
</dbReference>
<dbReference type="Gene3D" id="2.130.10.10">
    <property type="entry name" value="YVTN repeat-like/Quinoprotein amine dehydrogenase"/>
    <property type="match status" value="1"/>
</dbReference>
<reference evidence="7 8" key="1">
    <citation type="submission" date="2019-07" db="EMBL/GenBank/DDBJ databases">
        <authorList>
            <person name="Friedrich A."/>
            <person name="Schacherer J."/>
        </authorList>
    </citation>
    <scope>NUCLEOTIDE SEQUENCE [LARGE SCALE GENOMIC DNA]</scope>
</reference>
<keyword evidence="3" id="KW-0227">DNA damage</keyword>
<dbReference type="GO" id="GO:0006283">
    <property type="term" value="P:transcription-coupled nucleotide-excision repair"/>
    <property type="evidence" value="ECO:0007669"/>
    <property type="project" value="InterPro"/>
</dbReference>
<dbReference type="STRING" id="5007.A0A3F2Y727"/>
<evidence type="ECO:0000256" key="5">
    <source>
        <dbReference type="PROSITE-ProRule" id="PRU00221"/>
    </source>
</evidence>
<dbReference type="Pfam" id="PF00400">
    <property type="entry name" value="WD40"/>
    <property type="match status" value="4"/>
</dbReference>
<dbReference type="InterPro" id="IPR001680">
    <property type="entry name" value="WD40_rpt"/>
</dbReference>
<dbReference type="AlphaFoldDB" id="A0A3F2Y727"/>
<dbReference type="GO" id="GO:0043161">
    <property type="term" value="P:proteasome-mediated ubiquitin-dependent protein catabolic process"/>
    <property type="evidence" value="ECO:0007669"/>
    <property type="project" value="TreeGrafter"/>
</dbReference>
<proteinExistence type="predicted"/>
<keyword evidence="4" id="KW-0234">DNA repair</keyword>
<dbReference type="SUPFAM" id="SSF50978">
    <property type="entry name" value="WD40 repeat-like"/>
    <property type="match status" value="1"/>
</dbReference>
<evidence type="ECO:0000256" key="3">
    <source>
        <dbReference type="ARBA" id="ARBA00022763"/>
    </source>
</evidence>